<evidence type="ECO:0000256" key="6">
    <source>
        <dbReference type="ARBA" id="ARBA00023136"/>
    </source>
</evidence>
<dbReference type="InterPro" id="IPR045891">
    <property type="entry name" value="ZIP9"/>
</dbReference>
<feature type="transmembrane region" description="Helical" evidence="7">
    <location>
        <begin position="33"/>
        <end position="52"/>
    </location>
</feature>
<evidence type="ECO:0000256" key="4">
    <source>
        <dbReference type="ARBA" id="ARBA00022989"/>
    </source>
</evidence>
<feature type="transmembrane region" description="Helical" evidence="7">
    <location>
        <begin position="223"/>
        <end position="246"/>
    </location>
</feature>
<evidence type="ECO:0000256" key="5">
    <source>
        <dbReference type="ARBA" id="ARBA00023034"/>
    </source>
</evidence>
<dbReference type="GO" id="GO:0000139">
    <property type="term" value="C:Golgi membrane"/>
    <property type="evidence" value="ECO:0007669"/>
    <property type="project" value="UniProtKB-SubCell"/>
</dbReference>
<evidence type="ECO:0000256" key="2">
    <source>
        <dbReference type="ARBA" id="ARBA00004394"/>
    </source>
</evidence>
<evidence type="ECO:0000313" key="9">
    <source>
        <dbReference type="Proteomes" id="UP001221142"/>
    </source>
</evidence>
<organism evidence="8 9">
    <name type="scientific">Roridomyces roridus</name>
    <dbReference type="NCBI Taxonomy" id="1738132"/>
    <lineage>
        <taxon>Eukaryota</taxon>
        <taxon>Fungi</taxon>
        <taxon>Dikarya</taxon>
        <taxon>Basidiomycota</taxon>
        <taxon>Agaricomycotina</taxon>
        <taxon>Agaricomycetes</taxon>
        <taxon>Agaricomycetidae</taxon>
        <taxon>Agaricales</taxon>
        <taxon>Marasmiineae</taxon>
        <taxon>Mycenaceae</taxon>
        <taxon>Roridomyces</taxon>
    </lineage>
</organism>
<keyword evidence="3 7" id="KW-0812">Transmembrane</keyword>
<dbReference type="PANTHER" id="PTHR16133">
    <property type="entry name" value="SOLUTE CARRIER FAMILY 39 ZINC TRANSPORTER , MEMBER 9-RELATED"/>
    <property type="match status" value="1"/>
</dbReference>
<name>A0AAD7FWZ2_9AGAR</name>
<sequence length="309" mass="32266">MLGLIVMSALLGASSFGAGLIPLSFVLSKDHVARFSTLGSGVLVGTALSIILPEGIEALADAHPSEKLPTSQIGLSLIVGFVLMLCVEQLLAPHAHSHGAHSDLPLHSVGSQPRHTVEFDADMGDSEQADTPSSGGGFIQVDLASSPDEIKGSRAKAYPLTFGLIIHGLADGLALGVSSLSDSHDLSFIIFLALIIHKAPTSLALSTSLLNTSLPRPECRQHLAFFAASTPFGAIVSYLLLSFFSAGGEGGWTGIVLLVSGGTFLYVATVLQPVSHGPDETMKPHLRVALIAFGMLLPYFLSQFLPEGH</sequence>
<keyword evidence="4 7" id="KW-1133">Transmembrane helix</keyword>
<evidence type="ECO:0000256" key="1">
    <source>
        <dbReference type="ARBA" id="ARBA00004127"/>
    </source>
</evidence>
<dbReference type="AlphaFoldDB" id="A0AAD7FWZ2"/>
<protein>
    <submittedName>
        <fullName evidence="8">Zinc/iron permease</fullName>
    </submittedName>
</protein>
<feature type="transmembrane region" description="Helical" evidence="7">
    <location>
        <begin position="73"/>
        <end position="92"/>
    </location>
</feature>
<dbReference type="PANTHER" id="PTHR16133:SF0">
    <property type="entry name" value="ZINC_IRON REGULATED TRANSPORTER-RELATED PROTEIN 102B, ISOFORM E"/>
    <property type="match status" value="1"/>
</dbReference>
<keyword evidence="9" id="KW-1185">Reference proteome</keyword>
<dbReference type="GO" id="GO:0046873">
    <property type="term" value="F:metal ion transmembrane transporter activity"/>
    <property type="evidence" value="ECO:0007669"/>
    <property type="project" value="InterPro"/>
</dbReference>
<evidence type="ECO:0000256" key="3">
    <source>
        <dbReference type="ARBA" id="ARBA00022692"/>
    </source>
</evidence>
<reference evidence="8" key="1">
    <citation type="submission" date="2023-03" db="EMBL/GenBank/DDBJ databases">
        <title>Massive genome expansion in bonnet fungi (Mycena s.s.) driven by repeated elements and novel gene families across ecological guilds.</title>
        <authorList>
            <consortium name="Lawrence Berkeley National Laboratory"/>
            <person name="Harder C.B."/>
            <person name="Miyauchi S."/>
            <person name="Viragh M."/>
            <person name="Kuo A."/>
            <person name="Thoen E."/>
            <person name="Andreopoulos B."/>
            <person name="Lu D."/>
            <person name="Skrede I."/>
            <person name="Drula E."/>
            <person name="Henrissat B."/>
            <person name="Morin E."/>
            <person name="Kohler A."/>
            <person name="Barry K."/>
            <person name="LaButti K."/>
            <person name="Morin E."/>
            <person name="Salamov A."/>
            <person name="Lipzen A."/>
            <person name="Mereny Z."/>
            <person name="Hegedus B."/>
            <person name="Baldrian P."/>
            <person name="Stursova M."/>
            <person name="Weitz H."/>
            <person name="Taylor A."/>
            <person name="Grigoriev I.V."/>
            <person name="Nagy L.G."/>
            <person name="Martin F."/>
            <person name="Kauserud H."/>
        </authorList>
    </citation>
    <scope>NUCLEOTIDE SEQUENCE</scope>
    <source>
        <strain evidence="8">9284</strain>
    </source>
</reference>
<proteinExistence type="predicted"/>
<comment type="subcellular location">
    <subcellularLocation>
        <location evidence="1">Endomembrane system</location>
        <topology evidence="1">Multi-pass membrane protein</topology>
    </subcellularLocation>
    <subcellularLocation>
        <location evidence="2">Golgi apparatus membrane</location>
    </subcellularLocation>
</comment>
<feature type="transmembrane region" description="Helical" evidence="7">
    <location>
        <begin position="286"/>
        <end position="305"/>
    </location>
</feature>
<dbReference type="EMBL" id="JARKIF010000003">
    <property type="protein sequence ID" value="KAJ7643954.1"/>
    <property type="molecule type" value="Genomic_DNA"/>
</dbReference>
<dbReference type="Proteomes" id="UP001221142">
    <property type="component" value="Unassembled WGS sequence"/>
</dbReference>
<comment type="caution">
    <text evidence="8">The sequence shown here is derived from an EMBL/GenBank/DDBJ whole genome shotgun (WGS) entry which is preliminary data.</text>
</comment>
<feature type="transmembrane region" description="Helical" evidence="7">
    <location>
        <begin position="252"/>
        <end position="274"/>
    </location>
</feature>
<keyword evidence="6 7" id="KW-0472">Membrane</keyword>
<keyword evidence="5" id="KW-0333">Golgi apparatus</keyword>
<feature type="transmembrane region" description="Helical" evidence="7">
    <location>
        <begin position="188"/>
        <end position="211"/>
    </location>
</feature>
<accession>A0AAD7FWZ2</accession>
<dbReference type="InterPro" id="IPR003689">
    <property type="entry name" value="ZIP"/>
</dbReference>
<dbReference type="Pfam" id="PF02535">
    <property type="entry name" value="Zip"/>
    <property type="match status" value="1"/>
</dbReference>
<dbReference type="GO" id="GO:0006829">
    <property type="term" value="P:zinc ion transport"/>
    <property type="evidence" value="ECO:0007669"/>
    <property type="project" value="InterPro"/>
</dbReference>
<gene>
    <name evidence="8" type="ORF">FB45DRAFT_896510</name>
</gene>
<evidence type="ECO:0000256" key="7">
    <source>
        <dbReference type="SAM" id="Phobius"/>
    </source>
</evidence>
<evidence type="ECO:0000313" key="8">
    <source>
        <dbReference type="EMBL" id="KAJ7643954.1"/>
    </source>
</evidence>